<dbReference type="GO" id="GO:0020037">
    <property type="term" value="F:heme binding"/>
    <property type="evidence" value="ECO:0007669"/>
    <property type="project" value="InterPro"/>
</dbReference>
<feature type="domain" description="Cytochrome c" evidence="6">
    <location>
        <begin position="27"/>
        <end position="98"/>
    </location>
</feature>
<organism evidence="7 8">
    <name type="scientific">Desulfuromusa kysingii</name>
    <dbReference type="NCBI Taxonomy" id="37625"/>
    <lineage>
        <taxon>Bacteria</taxon>
        <taxon>Pseudomonadati</taxon>
        <taxon>Thermodesulfobacteriota</taxon>
        <taxon>Desulfuromonadia</taxon>
        <taxon>Desulfuromonadales</taxon>
        <taxon>Geopsychrobacteraceae</taxon>
        <taxon>Desulfuromusa</taxon>
    </lineage>
</organism>
<keyword evidence="3 4" id="KW-0408">Iron</keyword>
<evidence type="ECO:0000256" key="3">
    <source>
        <dbReference type="ARBA" id="ARBA00023004"/>
    </source>
</evidence>
<proteinExistence type="predicted"/>
<keyword evidence="8" id="KW-1185">Reference proteome</keyword>
<dbReference type="RefSeq" id="WP_092344474.1">
    <property type="nucleotide sequence ID" value="NZ_FNQN01000001.1"/>
</dbReference>
<dbReference type="Gene3D" id="1.10.760.10">
    <property type="entry name" value="Cytochrome c-like domain"/>
    <property type="match status" value="1"/>
</dbReference>
<evidence type="ECO:0000256" key="4">
    <source>
        <dbReference type="PROSITE-ProRule" id="PRU00433"/>
    </source>
</evidence>
<sequence>MNWKAFLMIGLILTAFTATSALAIEGGNARKGKHLFKKSCKSCHDSGGEGGELTPMSKTMSQWDRYFKKKTDDHPGEVFKTISDKDKKDINQFLHDSAADSPAPATCG</sequence>
<accession>A0A1H3WA43</accession>
<dbReference type="STRING" id="37625.SAMN05660420_00561"/>
<dbReference type="Pfam" id="PF13442">
    <property type="entry name" value="Cytochrome_CBB3"/>
    <property type="match status" value="1"/>
</dbReference>
<feature type="signal peptide" evidence="5">
    <location>
        <begin position="1"/>
        <end position="23"/>
    </location>
</feature>
<dbReference type="InterPro" id="IPR036909">
    <property type="entry name" value="Cyt_c-like_dom_sf"/>
</dbReference>
<dbReference type="InterPro" id="IPR009056">
    <property type="entry name" value="Cyt_c-like_dom"/>
</dbReference>
<dbReference type="EMBL" id="FNQN01000001">
    <property type="protein sequence ID" value="SDZ83966.1"/>
    <property type="molecule type" value="Genomic_DNA"/>
</dbReference>
<dbReference type="GO" id="GO:0009055">
    <property type="term" value="F:electron transfer activity"/>
    <property type="evidence" value="ECO:0007669"/>
    <property type="project" value="InterPro"/>
</dbReference>
<keyword evidence="1 4" id="KW-0349">Heme</keyword>
<evidence type="ECO:0000256" key="2">
    <source>
        <dbReference type="ARBA" id="ARBA00022723"/>
    </source>
</evidence>
<evidence type="ECO:0000259" key="6">
    <source>
        <dbReference type="PROSITE" id="PS51007"/>
    </source>
</evidence>
<evidence type="ECO:0000313" key="7">
    <source>
        <dbReference type="EMBL" id="SDZ83966.1"/>
    </source>
</evidence>
<protein>
    <submittedName>
        <fullName evidence="7">Cytochrome c553</fullName>
    </submittedName>
</protein>
<keyword evidence="2 4" id="KW-0479">Metal-binding</keyword>
<dbReference type="SUPFAM" id="SSF46626">
    <property type="entry name" value="Cytochrome c"/>
    <property type="match status" value="1"/>
</dbReference>
<name>A0A1H3WA43_9BACT</name>
<evidence type="ECO:0000256" key="1">
    <source>
        <dbReference type="ARBA" id="ARBA00022617"/>
    </source>
</evidence>
<dbReference type="GO" id="GO:0046872">
    <property type="term" value="F:metal ion binding"/>
    <property type="evidence" value="ECO:0007669"/>
    <property type="project" value="UniProtKB-KW"/>
</dbReference>
<evidence type="ECO:0000256" key="5">
    <source>
        <dbReference type="SAM" id="SignalP"/>
    </source>
</evidence>
<dbReference type="Proteomes" id="UP000199409">
    <property type="component" value="Unassembled WGS sequence"/>
</dbReference>
<dbReference type="OrthoDB" id="5405625at2"/>
<evidence type="ECO:0000313" key="8">
    <source>
        <dbReference type="Proteomes" id="UP000199409"/>
    </source>
</evidence>
<keyword evidence="5" id="KW-0732">Signal</keyword>
<feature type="chain" id="PRO_5011462085" evidence="5">
    <location>
        <begin position="24"/>
        <end position="108"/>
    </location>
</feature>
<reference evidence="7 8" key="1">
    <citation type="submission" date="2016-10" db="EMBL/GenBank/DDBJ databases">
        <authorList>
            <person name="de Groot N.N."/>
        </authorList>
    </citation>
    <scope>NUCLEOTIDE SEQUENCE [LARGE SCALE GENOMIC DNA]</scope>
    <source>
        <strain evidence="7 8">DSM 7343</strain>
    </source>
</reference>
<gene>
    <name evidence="7" type="ORF">SAMN05660420_00561</name>
</gene>
<dbReference type="PROSITE" id="PS51007">
    <property type="entry name" value="CYTC"/>
    <property type="match status" value="1"/>
</dbReference>
<dbReference type="AlphaFoldDB" id="A0A1H3WA43"/>